<dbReference type="PANTHER" id="PTHR35147">
    <property type="entry name" value="CHEMORECEPTOR GLUTAMINE DEAMIDASE CHED-RELATED"/>
    <property type="match status" value="1"/>
</dbReference>
<evidence type="ECO:0000256" key="2">
    <source>
        <dbReference type="ARBA" id="ARBA00022801"/>
    </source>
</evidence>
<dbReference type="InterPro" id="IPR005659">
    <property type="entry name" value="Chemorcpt_Glu_NH3ase_CheD"/>
</dbReference>
<dbReference type="EC" id="3.5.1.44" evidence="3"/>
<dbReference type="HAMAP" id="MF_01440">
    <property type="entry name" value="CheD"/>
    <property type="match status" value="1"/>
</dbReference>
<comment type="catalytic activity">
    <reaction evidence="3">
        <text>L-glutaminyl-[protein] + H2O = L-glutamyl-[protein] + NH4(+)</text>
        <dbReference type="Rhea" id="RHEA:16441"/>
        <dbReference type="Rhea" id="RHEA-COMP:10207"/>
        <dbReference type="Rhea" id="RHEA-COMP:10208"/>
        <dbReference type="ChEBI" id="CHEBI:15377"/>
        <dbReference type="ChEBI" id="CHEBI:28938"/>
        <dbReference type="ChEBI" id="CHEBI:29973"/>
        <dbReference type="ChEBI" id="CHEBI:30011"/>
        <dbReference type="EC" id="3.5.1.44"/>
    </reaction>
</comment>
<keyword evidence="1 3" id="KW-0145">Chemotaxis</keyword>
<dbReference type="GO" id="GO:0050568">
    <property type="term" value="F:protein-glutamine glutaminase activity"/>
    <property type="evidence" value="ECO:0007669"/>
    <property type="project" value="UniProtKB-UniRule"/>
</dbReference>
<dbReference type="RefSeq" id="WP_274923755.1">
    <property type="nucleotide sequence ID" value="NZ_JAKELO010000002.1"/>
</dbReference>
<evidence type="ECO:0000256" key="1">
    <source>
        <dbReference type="ARBA" id="ARBA00022500"/>
    </source>
</evidence>
<keyword evidence="2 3" id="KW-0378">Hydrolase</keyword>
<comment type="function">
    <text evidence="3">Probably deamidates glutamine residues to glutamate on methyl-accepting chemotaxis receptors (MCPs), playing an important role in chemotaxis.</text>
</comment>
<sequence length="163" mass="17712">MDKKNETGSRGENVGIGEYKTGITKISSIGLGSCVAFILYDRKLKTGGLVHVMLPDSNGKSERPGKFADTAVPLLVLEMEKRGSSRRSLSAYLVGGASMFQQFKGNLDIGKRNVCALREHLIELRIPIESEDIGGTSGRSVNFFPEDGGKITVRRADGKCYEL</sequence>
<accession>A0A9Q4PV05</accession>
<evidence type="ECO:0000313" key="5">
    <source>
        <dbReference type="Proteomes" id="UP001143747"/>
    </source>
</evidence>
<gene>
    <name evidence="3" type="primary">cheD</name>
    <name evidence="4" type="ORF">L0665_00405</name>
</gene>
<proteinExistence type="inferred from homology"/>
<organism evidence="4 5">
    <name type="scientific">Methanogenium marinum</name>
    <dbReference type="NCBI Taxonomy" id="348610"/>
    <lineage>
        <taxon>Archaea</taxon>
        <taxon>Methanobacteriati</taxon>
        <taxon>Methanobacteriota</taxon>
        <taxon>Stenosarchaea group</taxon>
        <taxon>Methanomicrobia</taxon>
        <taxon>Methanomicrobiales</taxon>
        <taxon>Methanomicrobiaceae</taxon>
        <taxon>Methanogenium</taxon>
    </lineage>
</organism>
<keyword evidence="5" id="KW-1185">Reference proteome</keyword>
<dbReference type="AlphaFoldDB" id="A0A9Q4PV05"/>
<dbReference type="EMBL" id="JAKELO010000002">
    <property type="protein sequence ID" value="MDE4907089.1"/>
    <property type="molecule type" value="Genomic_DNA"/>
</dbReference>
<dbReference type="Gene3D" id="3.30.1330.200">
    <property type="match status" value="1"/>
</dbReference>
<name>A0A9Q4PV05_9EURY</name>
<protein>
    <recommendedName>
        <fullName evidence="3">Probable chemoreceptor glutamine deamidase CheD</fullName>
        <ecNumber evidence="3">3.5.1.44</ecNumber>
    </recommendedName>
</protein>
<comment type="caution">
    <text evidence="4">The sequence shown here is derived from an EMBL/GenBank/DDBJ whole genome shotgun (WGS) entry which is preliminary data.</text>
</comment>
<dbReference type="PANTHER" id="PTHR35147:SF1">
    <property type="entry name" value="CHEMORECEPTOR GLUTAMINE DEAMIDASE CHED-RELATED"/>
    <property type="match status" value="1"/>
</dbReference>
<dbReference type="InterPro" id="IPR011324">
    <property type="entry name" value="Cytotoxic_necrot_fac-like_cat"/>
</dbReference>
<dbReference type="SUPFAM" id="SSF64438">
    <property type="entry name" value="CNF1/YfiH-like putative cysteine hydrolases"/>
    <property type="match status" value="1"/>
</dbReference>
<reference evidence="4" key="1">
    <citation type="submission" date="2022-01" db="EMBL/GenBank/DDBJ databases">
        <title>Draft genome of Methanogenium marinum DSM 15558.</title>
        <authorList>
            <person name="Chen S.-C."/>
            <person name="You Y.-T."/>
        </authorList>
    </citation>
    <scope>NUCLEOTIDE SEQUENCE</scope>
    <source>
        <strain evidence="4">DSM 15558</strain>
    </source>
</reference>
<dbReference type="Pfam" id="PF03975">
    <property type="entry name" value="CheD"/>
    <property type="match status" value="1"/>
</dbReference>
<evidence type="ECO:0000313" key="4">
    <source>
        <dbReference type="EMBL" id="MDE4907089.1"/>
    </source>
</evidence>
<evidence type="ECO:0000256" key="3">
    <source>
        <dbReference type="HAMAP-Rule" id="MF_01440"/>
    </source>
</evidence>
<comment type="similarity">
    <text evidence="3">Belongs to the CheD family.</text>
</comment>
<dbReference type="InterPro" id="IPR038592">
    <property type="entry name" value="CheD-like_sf"/>
</dbReference>
<dbReference type="Proteomes" id="UP001143747">
    <property type="component" value="Unassembled WGS sequence"/>
</dbReference>
<dbReference type="GO" id="GO:0006935">
    <property type="term" value="P:chemotaxis"/>
    <property type="evidence" value="ECO:0007669"/>
    <property type="project" value="UniProtKB-UniRule"/>
</dbReference>
<dbReference type="CDD" id="cd16352">
    <property type="entry name" value="CheD"/>
    <property type="match status" value="1"/>
</dbReference>